<evidence type="ECO:0000259" key="4">
    <source>
        <dbReference type="PROSITE" id="PS50837"/>
    </source>
</evidence>
<dbReference type="Gene3D" id="1.25.40.20">
    <property type="entry name" value="Ankyrin repeat-containing domain"/>
    <property type="match status" value="3"/>
</dbReference>
<dbReference type="InterPro" id="IPR035994">
    <property type="entry name" value="Nucleoside_phosphorylase_sf"/>
</dbReference>
<feature type="repeat" description="ANK" evidence="2">
    <location>
        <begin position="925"/>
        <end position="957"/>
    </location>
</feature>
<dbReference type="PROSITE" id="PS50297">
    <property type="entry name" value="ANK_REP_REGION"/>
    <property type="match status" value="7"/>
</dbReference>
<dbReference type="InterPro" id="IPR056884">
    <property type="entry name" value="NPHP3-like_N"/>
</dbReference>
<dbReference type="PROSITE" id="PS50837">
    <property type="entry name" value="NACHT"/>
    <property type="match status" value="1"/>
</dbReference>
<proteinExistence type="predicted"/>
<feature type="compositionally biased region" description="Low complexity" evidence="3">
    <location>
        <begin position="1"/>
        <end position="17"/>
    </location>
</feature>
<feature type="repeat" description="ANK" evidence="2">
    <location>
        <begin position="892"/>
        <end position="924"/>
    </location>
</feature>
<reference evidence="5 6" key="1">
    <citation type="submission" date="2019-10" db="EMBL/GenBank/DDBJ databases">
        <authorList>
            <person name="Palmer J.M."/>
        </authorList>
    </citation>
    <scope>NUCLEOTIDE SEQUENCE [LARGE SCALE GENOMIC DNA]</scope>
    <source>
        <strain evidence="5 6">TWF718</strain>
    </source>
</reference>
<sequence>MPFSPSASGPTSSATPARMDTNRRRHSDYTVGWICALPKEQTAATAMLDEIHPNLPKPAADENTYTLGSIGGHNVVITCLPTQTIGTNAAARVATQMVNTFPIKIGLMVGIGGGVPAKVKLGDVVVSKEWVQWDYGKALRDGKVERTGKRNNPPARLMTAISKLISQNEIHGTKVPQYLENMAKRHPNLAPHYTSAELLQDSQNAERKPGHLSVHYGLVASGNQVIKSAALRDELNENLGGDVLCFEMEAAGLAGFPYIIIRGICDYADSQKNDDWQKYAAGIAAAYARELLESIEPIEVGMEQPVKDLLGHVLSEISTVRQRLDKYDDLKILEWLTPVDYGPQHSDFAARRQPGSGQWLLDSAKYQAWVDGDEFDGTDQANENSKILFCHGIPGAGKTIITTAVVDHLVARFSGNSEIGIAFIYCNFNKKTEQNPSSLLASLLKQLTHSRHTLPKDIERLYDRHNSKRTRPSLDDIAQTLKSVATLYSRVFVIIDALDECQSLESSSNGQRSRFLSEIFRLHVECGINIFATSRPIPEITDIFRDCTKLEIFAHEDDVRNYLNGQISRSGKTVLQKHREDIVTTVTEGVRGMFLLAQLHFELIQHKTTFKKINSVLNGLRRGGEADDSSFEAAYDLAYENAMKRIDEHDSESRSQAYQTLSWISCARRPLNTQELLQALAVEVGEPFDEDNLPDINDITSLCGGLVAIDEESNIIRLVHYTTQEYFKRTQQKWFPNAQVDIANICVSYLLHNKLSIRGPTLRDDALRRGYQPTTLYDYAVRNWGHHVRESSAETSLVLELLKSRTAMSNPGLKSFSRKLFYLFPEQATGLHIAAHFGLQGSIAAILGEGLDLEAHDTIDGTPLLLAVRNGHEGVVRFLLDKGANQEAKDEYDRTALLLAVELGYENLITLFVERGADLNAKDCDGVTALMLAAERGYEEVIQLLLSKGASLETKQCRIGKPTELLLAIGRGHQRVAKLLIDEGASLEDSDGSSHTPLWLAAWKGYEEIVKLIIDKGVYLEPRDRDGNTPLYKAAWMGHEGIVRMLIEKGADWDWEARNRGGYTPLFQAAMMGHEGIVRMLIEKGADLDVSGRRVSAGYWKKYWTEGDATPLIVAVRRGHEGVVKMLVSNGANLEYKDSLGNTALSEAERCGNEGIIRLLKDAISAKGSLAQPRTQAP</sequence>
<dbReference type="PANTHER" id="PTHR10039:SF15">
    <property type="entry name" value="NACHT DOMAIN-CONTAINING PROTEIN"/>
    <property type="match status" value="1"/>
</dbReference>
<organism evidence="5 6">
    <name type="scientific">Orbilia javanica</name>
    <dbReference type="NCBI Taxonomy" id="47235"/>
    <lineage>
        <taxon>Eukaryota</taxon>
        <taxon>Fungi</taxon>
        <taxon>Dikarya</taxon>
        <taxon>Ascomycota</taxon>
        <taxon>Pezizomycotina</taxon>
        <taxon>Orbiliomycetes</taxon>
        <taxon>Orbiliales</taxon>
        <taxon>Orbiliaceae</taxon>
        <taxon>Orbilia</taxon>
    </lineage>
</organism>
<feature type="repeat" description="ANK" evidence="2">
    <location>
        <begin position="1026"/>
        <end position="1058"/>
    </location>
</feature>
<dbReference type="AlphaFoldDB" id="A0AAN8MN68"/>
<dbReference type="InterPro" id="IPR027417">
    <property type="entry name" value="P-loop_NTPase"/>
</dbReference>
<feature type="repeat" description="ANK" evidence="2">
    <location>
        <begin position="859"/>
        <end position="891"/>
    </location>
</feature>
<dbReference type="InterPro" id="IPR007111">
    <property type="entry name" value="NACHT_NTPase"/>
</dbReference>
<dbReference type="Pfam" id="PF24883">
    <property type="entry name" value="NPHP3_N"/>
    <property type="match status" value="1"/>
</dbReference>
<accession>A0AAN8MN68</accession>
<dbReference type="Pfam" id="PF00023">
    <property type="entry name" value="Ank"/>
    <property type="match status" value="1"/>
</dbReference>
<dbReference type="CDD" id="cd09008">
    <property type="entry name" value="MTAN"/>
    <property type="match status" value="1"/>
</dbReference>
<dbReference type="Pfam" id="PF22939">
    <property type="entry name" value="WHD_GPIID"/>
    <property type="match status" value="1"/>
</dbReference>
<evidence type="ECO:0000313" key="6">
    <source>
        <dbReference type="Proteomes" id="UP001313282"/>
    </source>
</evidence>
<dbReference type="InterPro" id="IPR036770">
    <property type="entry name" value="Ankyrin_rpt-contain_sf"/>
</dbReference>
<dbReference type="PROSITE" id="PS50088">
    <property type="entry name" value="ANK_REPEAT"/>
    <property type="match status" value="8"/>
</dbReference>
<dbReference type="SMART" id="SM00248">
    <property type="entry name" value="ANK"/>
    <property type="match status" value="10"/>
</dbReference>
<dbReference type="Gene3D" id="3.40.50.1580">
    <property type="entry name" value="Nucleoside phosphorylase domain"/>
    <property type="match status" value="1"/>
</dbReference>
<dbReference type="PRINTS" id="PR01415">
    <property type="entry name" value="ANKYRIN"/>
</dbReference>
<feature type="repeat" description="ANK" evidence="2">
    <location>
        <begin position="1061"/>
        <end position="1093"/>
    </location>
</feature>
<feature type="repeat" description="ANK" evidence="2">
    <location>
        <begin position="960"/>
        <end position="992"/>
    </location>
</feature>
<dbReference type="Gene3D" id="3.40.50.300">
    <property type="entry name" value="P-loop containing nucleotide triphosphate hydrolases"/>
    <property type="match status" value="1"/>
</dbReference>
<dbReference type="PANTHER" id="PTHR10039">
    <property type="entry name" value="AMELOGENIN"/>
    <property type="match status" value="1"/>
</dbReference>
<feature type="repeat" description="ANK" evidence="2">
    <location>
        <begin position="993"/>
        <end position="1025"/>
    </location>
</feature>
<dbReference type="InterPro" id="IPR002110">
    <property type="entry name" value="Ankyrin_rpt"/>
</dbReference>
<protein>
    <recommendedName>
        <fullName evidence="4">NACHT domain-containing protein</fullName>
    </recommendedName>
</protein>
<dbReference type="Pfam" id="PF12796">
    <property type="entry name" value="Ank_2"/>
    <property type="match status" value="3"/>
</dbReference>
<dbReference type="GO" id="GO:0009116">
    <property type="term" value="P:nucleoside metabolic process"/>
    <property type="evidence" value="ECO:0007669"/>
    <property type="project" value="InterPro"/>
</dbReference>
<evidence type="ECO:0000256" key="3">
    <source>
        <dbReference type="SAM" id="MobiDB-lite"/>
    </source>
</evidence>
<dbReference type="InterPro" id="IPR054471">
    <property type="entry name" value="GPIID_WHD"/>
</dbReference>
<gene>
    <name evidence="5" type="ORF">TWF718_009944</name>
</gene>
<dbReference type="EMBL" id="JAVHNR010000007">
    <property type="protein sequence ID" value="KAK6337160.1"/>
    <property type="molecule type" value="Genomic_DNA"/>
</dbReference>
<keyword evidence="6" id="KW-1185">Reference proteome</keyword>
<dbReference type="Pfam" id="PF01048">
    <property type="entry name" value="PNP_UDP_1"/>
    <property type="match status" value="1"/>
</dbReference>
<dbReference type="Proteomes" id="UP001313282">
    <property type="component" value="Unassembled WGS sequence"/>
</dbReference>
<dbReference type="InterPro" id="IPR000845">
    <property type="entry name" value="Nucleoside_phosphorylase_d"/>
</dbReference>
<evidence type="ECO:0000313" key="5">
    <source>
        <dbReference type="EMBL" id="KAK6337160.1"/>
    </source>
</evidence>
<feature type="repeat" description="ANK" evidence="2">
    <location>
        <begin position="1107"/>
        <end position="1139"/>
    </location>
</feature>
<dbReference type="GO" id="GO:0003824">
    <property type="term" value="F:catalytic activity"/>
    <property type="evidence" value="ECO:0007669"/>
    <property type="project" value="InterPro"/>
</dbReference>
<evidence type="ECO:0000256" key="1">
    <source>
        <dbReference type="ARBA" id="ARBA00022737"/>
    </source>
</evidence>
<evidence type="ECO:0000256" key="2">
    <source>
        <dbReference type="PROSITE-ProRule" id="PRU00023"/>
    </source>
</evidence>
<feature type="region of interest" description="Disordered" evidence="3">
    <location>
        <begin position="1"/>
        <end position="23"/>
    </location>
</feature>
<dbReference type="SUPFAM" id="SSF52540">
    <property type="entry name" value="P-loop containing nucleoside triphosphate hydrolases"/>
    <property type="match status" value="1"/>
</dbReference>
<feature type="domain" description="NACHT" evidence="4">
    <location>
        <begin position="386"/>
        <end position="536"/>
    </location>
</feature>
<dbReference type="SUPFAM" id="SSF53167">
    <property type="entry name" value="Purine and uridine phosphorylases"/>
    <property type="match status" value="1"/>
</dbReference>
<name>A0AAN8MN68_9PEZI</name>
<dbReference type="SUPFAM" id="SSF48403">
    <property type="entry name" value="Ankyrin repeat"/>
    <property type="match status" value="1"/>
</dbReference>
<keyword evidence="1" id="KW-0677">Repeat</keyword>
<comment type="caution">
    <text evidence="5">The sequence shown here is derived from an EMBL/GenBank/DDBJ whole genome shotgun (WGS) entry which is preliminary data.</text>
</comment>
<keyword evidence="2" id="KW-0040">ANK repeat</keyword>